<organism evidence="1">
    <name type="scientific">marine sediment metagenome</name>
    <dbReference type="NCBI Taxonomy" id="412755"/>
    <lineage>
        <taxon>unclassified sequences</taxon>
        <taxon>metagenomes</taxon>
        <taxon>ecological metagenomes</taxon>
    </lineage>
</organism>
<reference evidence="1" key="1">
    <citation type="journal article" date="2015" name="Nature">
        <title>Complex archaea that bridge the gap between prokaryotes and eukaryotes.</title>
        <authorList>
            <person name="Spang A."/>
            <person name="Saw J.H."/>
            <person name="Jorgensen S.L."/>
            <person name="Zaremba-Niedzwiedzka K."/>
            <person name="Martijn J."/>
            <person name="Lind A.E."/>
            <person name="van Eijk R."/>
            <person name="Schleper C."/>
            <person name="Guy L."/>
            <person name="Ettema T.J."/>
        </authorList>
    </citation>
    <scope>NUCLEOTIDE SEQUENCE</scope>
</reference>
<dbReference type="EMBL" id="LAZR01016204">
    <property type="protein sequence ID" value="KKM05512.1"/>
    <property type="molecule type" value="Genomic_DNA"/>
</dbReference>
<comment type="caution">
    <text evidence="1">The sequence shown here is derived from an EMBL/GenBank/DDBJ whole genome shotgun (WGS) entry which is preliminary data.</text>
</comment>
<evidence type="ECO:0000313" key="1">
    <source>
        <dbReference type="EMBL" id="KKM05512.1"/>
    </source>
</evidence>
<protein>
    <submittedName>
        <fullName evidence="1">Uncharacterized protein</fullName>
    </submittedName>
</protein>
<dbReference type="AlphaFoldDB" id="A0A0F9HQL1"/>
<accession>A0A0F9HQL1</accession>
<name>A0A0F9HQL1_9ZZZZ</name>
<proteinExistence type="predicted"/>
<sequence>MPGFEGQPKEAVEAQAYVGFRTECGHAVAAAVIQAEHLEDTGEFVKEMKASGLTVEIRTVEWVRENLNCCDCDAANHDAGGPDAG</sequence>
<gene>
    <name evidence="1" type="ORF">LCGC14_1753410</name>
</gene>